<proteinExistence type="predicted"/>
<comment type="caution">
    <text evidence="1">The sequence shown here is derived from an EMBL/GenBank/DDBJ whole genome shotgun (WGS) entry which is preliminary data.</text>
</comment>
<organism evidence="1 2">
    <name type="scientific">Sporosarcina gallistercoris</name>
    <dbReference type="NCBI Taxonomy" id="2762245"/>
    <lineage>
        <taxon>Bacteria</taxon>
        <taxon>Bacillati</taxon>
        <taxon>Bacillota</taxon>
        <taxon>Bacilli</taxon>
        <taxon>Bacillales</taxon>
        <taxon>Caryophanaceae</taxon>
        <taxon>Sporosarcina</taxon>
    </lineage>
</organism>
<gene>
    <name evidence="1" type="ORF">H9659_09835</name>
</gene>
<sequence>MGNSKLGKFIFLGALLGGAAALLDRSTRDSLMGTSKKAANEISYYAKNPENLKQKLVDQKDKFQAAYEQLSGDVSYIKEQVEELKALTPQVKELVTDTKETFADSKEEYETIIKDSQTATS</sequence>
<evidence type="ECO:0000313" key="1">
    <source>
        <dbReference type="EMBL" id="MBD7908629.1"/>
    </source>
</evidence>
<dbReference type="Proteomes" id="UP000659496">
    <property type="component" value="Unassembled WGS sequence"/>
</dbReference>
<dbReference type="EMBL" id="JACSQY010000006">
    <property type="protein sequence ID" value="MBD7908629.1"/>
    <property type="molecule type" value="Genomic_DNA"/>
</dbReference>
<accession>A0ABR8PKD2</accession>
<name>A0ABR8PKD2_9BACL</name>
<protein>
    <submittedName>
        <fullName evidence="1">YtxH domain-containing protein</fullName>
    </submittedName>
</protein>
<reference evidence="1 2" key="1">
    <citation type="submission" date="2020-08" db="EMBL/GenBank/DDBJ databases">
        <title>A Genomic Blueprint of the Chicken Gut Microbiome.</title>
        <authorList>
            <person name="Gilroy R."/>
            <person name="Ravi A."/>
            <person name="Getino M."/>
            <person name="Pursley I."/>
            <person name="Horton D.L."/>
            <person name="Alikhan N.-F."/>
            <person name="Baker D."/>
            <person name="Gharbi K."/>
            <person name="Hall N."/>
            <person name="Watson M."/>
            <person name="Adriaenssens E.M."/>
            <person name="Foster-Nyarko E."/>
            <person name="Jarju S."/>
            <person name="Secka A."/>
            <person name="Antonio M."/>
            <person name="Oren A."/>
            <person name="Chaudhuri R."/>
            <person name="La Ragione R.M."/>
            <person name="Hildebrand F."/>
            <person name="Pallen M.J."/>
        </authorList>
    </citation>
    <scope>NUCLEOTIDE SEQUENCE [LARGE SCALE GENOMIC DNA]</scope>
    <source>
        <strain evidence="1 2">Sa3CUA8</strain>
    </source>
</reference>
<dbReference type="RefSeq" id="WP_191689951.1">
    <property type="nucleotide sequence ID" value="NZ_JACSQY010000006.1"/>
</dbReference>
<evidence type="ECO:0000313" key="2">
    <source>
        <dbReference type="Proteomes" id="UP000659496"/>
    </source>
</evidence>
<keyword evidence="2" id="KW-1185">Reference proteome</keyword>